<name>A0A9P8RPU0_9PEZI</name>
<dbReference type="AlphaFoldDB" id="A0A9P8RPU0"/>
<dbReference type="SUPFAM" id="SSF53335">
    <property type="entry name" value="S-adenosyl-L-methionine-dependent methyltransferases"/>
    <property type="match status" value="1"/>
</dbReference>
<sequence>MKMDAVITLTAQGVMLCTPKLNSTCSQMENERLELVHHISTLLTDGKLHLAPIGETPGHILDVGTGTGIWAIEMASQNQGDGLNSKISTSVATLTMGRSRKTTIFTNGAGSSQIPCAIGDVSPSLGQAWGPG</sequence>
<comment type="caution">
    <text evidence="1">The sequence shown here is derived from an EMBL/GenBank/DDBJ whole genome shotgun (WGS) entry which is preliminary data.</text>
</comment>
<gene>
    <name evidence="1" type="ORF">GP486_004380</name>
</gene>
<accession>A0A9P8RPU0</accession>
<keyword evidence="2" id="KW-1185">Reference proteome</keyword>
<protein>
    <recommendedName>
        <fullName evidence="3">Methyltransferase domain-containing protein</fullName>
    </recommendedName>
</protein>
<proteinExistence type="predicted"/>
<evidence type="ECO:0008006" key="3">
    <source>
        <dbReference type="Google" id="ProtNLM"/>
    </source>
</evidence>
<dbReference type="EMBL" id="JAGHQM010000682">
    <property type="protein sequence ID" value="KAH0559010.1"/>
    <property type="molecule type" value="Genomic_DNA"/>
</dbReference>
<dbReference type="InterPro" id="IPR029063">
    <property type="entry name" value="SAM-dependent_MTases_sf"/>
</dbReference>
<dbReference type="Proteomes" id="UP000750711">
    <property type="component" value="Unassembled WGS sequence"/>
</dbReference>
<organism evidence="1 2">
    <name type="scientific">Trichoglossum hirsutum</name>
    <dbReference type="NCBI Taxonomy" id="265104"/>
    <lineage>
        <taxon>Eukaryota</taxon>
        <taxon>Fungi</taxon>
        <taxon>Dikarya</taxon>
        <taxon>Ascomycota</taxon>
        <taxon>Pezizomycotina</taxon>
        <taxon>Geoglossomycetes</taxon>
        <taxon>Geoglossales</taxon>
        <taxon>Geoglossaceae</taxon>
        <taxon>Trichoglossum</taxon>
    </lineage>
</organism>
<evidence type="ECO:0000313" key="1">
    <source>
        <dbReference type="EMBL" id="KAH0559010.1"/>
    </source>
</evidence>
<reference evidence="1" key="1">
    <citation type="submission" date="2021-03" db="EMBL/GenBank/DDBJ databases">
        <title>Comparative genomics and phylogenomic investigation of the class Geoglossomycetes provide insights into ecological specialization and systematics.</title>
        <authorList>
            <person name="Melie T."/>
            <person name="Pirro S."/>
            <person name="Miller A.N."/>
            <person name="Quandt A."/>
        </authorList>
    </citation>
    <scope>NUCLEOTIDE SEQUENCE</scope>
    <source>
        <strain evidence="1">CAQ_001_2017</strain>
    </source>
</reference>
<evidence type="ECO:0000313" key="2">
    <source>
        <dbReference type="Proteomes" id="UP000750711"/>
    </source>
</evidence>